<evidence type="ECO:0000256" key="2">
    <source>
        <dbReference type="ARBA" id="ARBA00022692"/>
    </source>
</evidence>
<accession>A0A1Q5PQU8</accession>
<name>A0A1Q5PQU8_9ACTO</name>
<evidence type="ECO:0000313" key="8">
    <source>
        <dbReference type="Proteomes" id="UP000186465"/>
    </source>
</evidence>
<dbReference type="PANTHER" id="PTHR23501:SF154">
    <property type="entry name" value="MULTIDRUG-EFFLUX TRANSPORTER RV1634-RELATED"/>
    <property type="match status" value="1"/>
</dbReference>
<feature type="transmembrane region" description="Helical" evidence="5">
    <location>
        <begin position="423"/>
        <end position="441"/>
    </location>
</feature>
<feature type="domain" description="Major facilitator superfamily (MFS) profile" evidence="6">
    <location>
        <begin position="15"/>
        <end position="450"/>
    </location>
</feature>
<dbReference type="PANTHER" id="PTHR23501">
    <property type="entry name" value="MAJOR FACILITATOR SUPERFAMILY"/>
    <property type="match status" value="1"/>
</dbReference>
<feature type="transmembrane region" description="Helical" evidence="5">
    <location>
        <begin position="81"/>
        <end position="106"/>
    </location>
</feature>
<sequence length="450" mass="46703">MSKETTYQPRLAIFLLVGASISICFAGFATLGVTTILPSIARSLHGEVMYPLANGMALAGQLLATAVAGAWCDARGALKPLLLGLVTFVLGLLICAISPTMLVFIIGRTLQGLGGGFLMVCMYVLVGALVSPHQRPFFFGVFAGAWVVPALVGPYIAGVIDGYFGWRAVFYILIPAILLAAAILLPLLRHVPRMNQALTMRAKRTIKAATIAFLSLTVAQLGFTLPISGGMILALVALTVLVASIHRLFPEGTLRLRKGIPSMVASRGLINAGYVATETFIPLMLTQAHGWSVRDAALVISAGSITWALGAVVQSKIQNDNHRRHLPTLGGILAAAGGLATAAAAFPMVTPYISVVGWCISAFGVGLSYPALSVLALGAAPPEKHGYISSSLQLADSLGGAAALTIITSAFAFLAHMPAPGPLLPAMLLAVLLGALAAWAGKRIGALKVV</sequence>
<comment type="subcellular location">
    <subcellularLocation>
        <location evidence="1">Cell membrane</location>
        <topology evidence="1">Multi-pass membrane protein</topology>
    </subcellularLocation>
</comment>
<feature type="transmembrane region" description="Helical" evidence="5">
    <location>
        <begin position="269"/>
        <end position="290"/>
    </location>
</feature>
<feature type="transmembrane region" description="Helical" evidence="5">
    <location>
        <begin position="137"/>
        <end position="156"/>
    </location>
</feature>
<dbReference type="RefSeq" id="WP_075361344.1">
    <property type="nucleotide sequence ID" value="NZ_MPDM01000003.1"/>
</dbReference>
<organism evidence="7 8">
    <name type="scientific">Boudabousia marimammalium</name>
    <dbReference type="NCBI Taxonomy" id="156892"/>
    <lineage>
        <taxon>Bacteria</taxon>
        <taxon>Bacillati</taxon>
        <taxon>Actinomycetota</taxon>
        <taxon>Actinomycetes</taxon>
        <taxon>Actinomycetales</taxon>
        <taxon>Actinomycetaceae</taxon>
        <taxon>Boudabousia</taxon>
    </lineage>
</organism>
<feature type="transmembrane region" description="Helical" evidence="5">
    <location>
        <begin position="326"/>
        <end position="349"/>
    </location>
</feature>
<evidence type="ECO:0000256" key="3">
    <source>
        <dbReference type="ARBA" id="ARBA00022989"/>
    </source>
</evidence>
<dbReference type="PROSITE" id="PS50850">
    <property type="entry name" value="MFS"/>
    <property type="match status" value="1"/>
</dbReference>
<dbReference type="STRING" id="156892.BM477_03765"/>
<dbReference type="Gene3D" id="1.20.1250.20">
    <property type="entry name" value="MFS general substrate transporter like domains"/>
    <property type="match status" value="1"/>
</dbReference>
<dbReference type="OrthoDB" id="9778875at2"/>
<feature type="transmembrane region" description="Helical" evidence="5">
    <location>
        <begin position="231"/>
        <end position="249"/>
    </location>
</feature>
<feature type="transmembrane region" description="Helical" evidence="5">
    <location>
        <begin position="12"/>
        <end position="37"/>
    </location>
</feature>
<dbReference type="SUPFAM" id="SSF103473">
    <property type="entry name" value="MFS general substrate transporter"/>
    <property type="match status" value="1"/>
</dbReference>
<protein>
    <recommendedName>
        <fullName evidence="6">Major facilitator superfamily (MFS) profile domain-containing protein</fullName>
    </recommendedName>
</protein>
<keyword evidence="2 5" id="KW-0812">Transmembrane</keyword>
<proteinExistence type="predicted"/>
<feature type="transmembrane region" description="Helical" evidence="5">
    <location>
        <begin position="112"/>
        <end position="130"/>
    </location>
</feature>
<dbReference type="InterPro" id="IPR036259">
    <property type="entry name" value="MFS_trans_sf"/>
</dbReference>
<dbReference type="Gene3D" id="1.20.1720.10">
    <property type="entry name" value="Multidrug resistance protein D"/>
    <property type="match status" value="1"/>
</dbReference>
<feature type="transmembrane region" description="Helical" evidence="5">
    <location>
        <begin position="398"/>
        <end position="417"/>
    </location>
</feature>
<gene>
    <name evidence="7" type="ORF">BM477_03765</name>
</gene>
<keyword evidence="8" id="KW-1185">Reference proteome</keyword>
<dbReference type="Pfam" id="PF07690">
    <property type="entry name" value="MFS_1"/>
    <property type="match status" value="1"/>
</dbReference>
<feature type="transmembrane region" description="Helical" evidence="5">
    <location>
        <begin position="355"/>
        <end position="377"/>
    </location>
</feature>
<evidence type="ECO:0000313" key="7">
    <source>
        <dbReference type="EMBL" id="OKL50018.1"/>
    </source>
</evidence>
<reference evidence="8" key="1">
    <citation type="submission" date="2016-11" db="EMBL/GenBank/DDBJ databases">
        <title>Actinomyces gypaetusis sp. nov. isolated from Gypaetus barbatus in Qinghai Tibet Plateau China.</title>
        <authorList>
            <person name="Meng X."/>
        </authorList>
    </citation>
    <scope>NUCLEOTIDE SEQUENCE [LARGE SCALE GENOMIC DNA]</scope>
    <source>
        <strain evidence="8">DSM 15383</strain>
    </source>
</reference>
<dbReference type="InterPro" id="IPR011701">
    <property type="entry name" value="MFS"/>
</dbReference>
<keyword evidence="4 5" id="KW-0472">Membrane</keyword>
<dbReference type="GO" id="GO:0022857">
    <property type="term" value="F:transmembrane transporter activity"/>
    <property type="evidence" value="ECO:0007669"/>
    <property type="project" value="InterPro"/>
</dbReference>
<dbReference type="Proteomes" id="UP000186465">
    <property type="component" value="Unassembled WGS sequence"/>
</dbReference>
<feature type="transmembrane region" description="Helical" evidence="5">
    <location>
        <begin position="168"/>
        <end position="188"/>
    </location>
</feature>
<feature type="transmembrane region" description="Helical" evidence="5">
    <location>
        <begin position="296"/>
        <end position="314"/>
    </location>
</feature>
<keyword evidence="3 5" id="KW-1133">Transmembrane helix</keyword>
<dbReference type="GO" id="GO:0005886">
    <property type="term" value="C:plasma membrane"/>
    <property type="evidence" value="ECO:0007669"/>
    <property type="project" value="UniProtKB-SubCell"/>
</dbReference>
<feature type="transmembrane region" description="Helical" evidence="5">
    <location>
        <begin position="49"/>
        <end position="69"/>
    </location>
</feature>
<evidence type="ECO:0000256" key="5">
    <source>
        <dbReference type="SAM" id="Phobius"/>
    </source>
</evidence>
<evidence type="ECO:0000259" key="6">
    <source>
        <dbReference type="PROSITE" id="PS50850"/>
    </source>
</evidence>
<evidence type="ECO:0000256" key="1">
    <source>
        <dbReference type="ARBA" id="ARBA00004651"/>
    </source>
</evidence>
<evidence type="ECO:0000256" key="4">
    <source>
        <dbReference type="ARBA" id="ARBA00023136"/>
    </source>
</evidence>
<dbReference type="AlphaFoldDB" id="A0A1Q5PQU8"/>
<dbReference type="InterPro" id="IPR020846">
    <property type="entry name" value="MFS_dom"/>
</dbReference>
<dbReference type="EMBL" id="MPDM01000003">
    <property type="protein sequence ID" value="OKL50018.1"/>
    <property type="molecule type" value="Genomic_DNA"/>
</dbReference>
<feature type="transmembrane region" description="Helical" evidence="5">
    <location>
        <begin position="208"/>
        <end position="225"/>
    </location>
</feature>
<comment type="caution">
    <text evidence="7">The sequence shown here is derived from an EMBL/GenBank/DDBJ whole genome shotgun (WGS) entry which is preliminary data.</text>
</comment>